<dbReference type="STRING" id="591205.SAMN05421538_104139"/>
<dbReference type="SUPFAM" id="SSF56935">
    <property type="entry name" value="Porins"/>
    <property type="match status" value="1"/>
</dbReference>
<evidence type="ECO:0000256" key="1">
    <source>
        <dbReference type="ARBA" id="ARBA00004442"/>
    </source>
</evidence>
<evidence type="ECO:0000313" key="7">
    <source>
        <dbReference type="EMBL" id="SDE14223.1"/>
    </source>
</evidence>
<proteinExistence type="inferred from homology"/>
<evidence type="ECO:0000256" key="3">
    <source>
        <dbReference type="ARBA" id="ARBA00022729"/>
    </source>
</evidence>
<evidence type="ECO:0000256" key="5">
    <source>
        <dbReference type="ARBA" id="ARBA00023237"/>
    </source>
</evidence>
<sequence length="248" mass="26611">MRILFPLIAATAFAAPALAQETVINPPQSISLDVGAGAAYKPTYPGSDEHETVPWLIFRNLELNGTRSGPGDGFSITPSFNYLGKRDSDDDSRLAGLDEVDRTLEFGVKATYRTGPTRAFVTARKGFGGHDGITGEFGAEYRIDYSDRLTMWAGLEAGYGNDDYNQTYFGVTPDEAARTAYGPYAPGGGINSAAATLEARYDLSPNTAVMGEVKFSRVIGDAADSPIVLDENQPSVRLGIVRTLNFGF</sequence>
<dbReference type="RefSeq" id="WP_090522843.1">
    <property type="nucleotide sequence ID" value="NZ_FNAH01000004.1"/>
</dbReference>
<dbReference type="GO" id="GO:0009279">
    <property type="term" value="C:cell outer membrane"/>
    <property type="evidence" value="ECO:0007669"/>
    <property type="project" value="UniProtKB-SubCell"/>
</dbReference>
<accession>A0A1G7AHN8</accession>
<keyword evidence="3 6" id="KW-0732">Signal</keyword>
<dbReference type="Pfam" id="PF06629">
    <property type="entry name" value="MipA"/>
    <property type="match status" value="1"/>
</dbReference>
<comment type="subcellular location">
    <subcellularLocation>
        <location evidence="1">Cell outer membrane</location>
    </subcellularLocation>
</comment>
<feature type="chain" id="PRO_5011649161" evidence="6">
    <location>
        <begin position="20"/>
        <end position="248"/>
    </location>
</feature>
<feature type="signal peptide" evidence="6">
    <location>
        <begin position="1"/>
        <end position="19"/>
    </location>
</feature>
<organism evidence="7 8">
    <name type="scientific">Paracoccus isoporae</name>
    <dbReference type="NCBI Taxonomy" id="591205"/>
    <lineage>
        <taxon>Bacteria</taxon>
        <taxon>Pseudomonadati</taxon>
        <taxon>Pseudomonadota</taxon>
        <taxon>Alphaproteobacteria</taxon>
        <taxon>Rhodobacterales</taxon>
        <taxon>Paracoccaceae</taxon>
        <taxon>Paracoccus</taxon>
    </lineage>
</organism>
<gene>
    <name evidence="7" type="ORF">SAMN05421538_104139</name>
</gene>
<dbReference type="InterPro" id="IPR010583">
    <property type="entry name" value="MipA"/>
</dbReference>
<name>A0A1G7AHN8_9RHOB</name>
<dbReference type="AlphaFoldDB" id="A0A1G7AHN8"/>
<reference evidence="7 8" key="1">
    <citation type="submission" date="2016-10" db="EMBL/GenBank/DDBJ databases">
        <authorList>
            <person name="de Groot N.N."/>
        </authorList>
    </citation>
    <scope>NUCLEOTIDE SEQUENCE [LARGE SCALE GENOMIC DNA]</scope>
    <source>
        <strain evidence="7 8">DSM 22220</strain>
    </source>
</reference>
<evidence type="ECO:0000256" key="4">
    <source>
        <dbReference type="ARBA" id="ARBA00023136"/>
    </source>
</evidence>
<comment type="similarity">
    <text evidence="2">Belongs to the MipA/OmpV family.</text>
</comment>
<dbReference type="Proteomes" id="UP000199344">
    <property type="component" value="Unassembled WGS sequence"/>
</dbReference>
<keyword evidence="4" id="KW-0472">Membrane</keyword>
<dbReference type="PANTHER" id="PTHR38776">
    <property type="entry name" value="MLTA-INTERACTING PROTEIN-RELATED"/>
    <property type="match status" value="1"/>
</dbReference>
<dbReference type="PANTHER" id="PTHR38776:SF1">
    <property type="entry name" value="MLTA-INTERACTING PROTEIN-RELATED"/>
    <property type="match status" value="1"/>
</dbReference>
<dbReference type="EMBL" id="FNAH01000004">
    <property type="protein sequence ID" value="SDE14223.1"/>
    <property type="molecule type" value="Genomic_DNA"/>
</dbReference>
<evidence type="ECO:0000313" key="8">
    <source>
        <dbReference type="Proteomes" id="UP000199344"/>
    </source>
</evidence>
<protein>
    <submittedName>
        <fullName evidence="7">Outer membrane protein</fullName>
    </submittedName>
</protein>
<dbReference type="OrthoDB" id="5462484at2"/>
<evidence type="ECO:0000256" key="2">
    <source>
        <dbReference type="ARBA" id="ARBA00005722"/>
    </source>
</evidence>
<keyword evidence="5" id="KW-0998">Cell outer membrane</keyword>
<keyword evidence="8" id="KW-1185">Reference proteome</keyword>
<evidence type="ECO:0000256" key="6">
    <source>
        <dbReference type="SAM" id="SignalP"/>
    </source>
</evidence>